<dbReference type="Gene3D" id="3.40.190.10">
    <property type="entry name" value="Periplasmic binding protein-like II"/>
    <property type="match status" value="2"/>
</dbReference>
<keyword evidence="3" id="KW-1185">Reference proteome</keyword>
<evidence type="ECO:0000313" key="2">
    <source>
        <dbReference type="EMBL" id="SON53141.1"/>
    </source>
</evidence>
<proteinExistence type="predicted"/>
<dbReference type="InterPro" id="IPR001638">
    <property type="entry name" value="Solute-binding_3/MltF_N"/>
</dbReference>
<accession>A0A2N8ZMI2</accession>
<reference evidence="2 3" key="1">
    <citation type="submission" date="2017-10" db="EMBL/GenBank/DDBJ databases">
        <authorList>
            <person name="Banno H."/>
            <person name="Chua N.-H."/>
        </authorList>
    </citation>
    <scope>NUCLEOTIDE SEQUENCE [LARGE SCALE GENOMIC DNA]</scope>
    <source>
        <strain evidence="2">Vibrio tapetis CECT4600</strain>
    </source>
</reference>
<feature type="domain" description="Solute-binding protein family 3/N-terminal" evidence="1">
    <location>
        <begin position="30"/>
        <end position="242"/>
    </location>
</feature>
<dbReference type="Pfam" id="PF00497">
    <property type="entry name" value="SBP_bac_3"/>
    <property type="match status" value="1"/>
</dbReference>
<protein>
    <recommendedName>
        <fullName evidence="1">Solute-binding protein family 3/N-terminal domain-containing protein</fullName>
    </recommendedName>
</protein>
<evidence type="ECO:0000259" key="1">
    <source>
        <dbReference type="Pfam" id="PF00497"/>
    </source>
</evidence>
<sequence length="248" mass="28809">MKIIGLMLLTLVCLPLQAKEIKVGIFYLGPHMIVKSEDREHQGYAITHFKDIASKMSIDKVTFMAFPFPRMVYALEHNQIDAALLLAKNSQRSERFVYPEEPYYRTTPGIAVREDFPLSSIETIEDILPFTIGITAKVYRTPMMRDERIKYDRVASGKQIYKQHFSKLEARRIDAIYLPDVEGLKYEADKLGYDQFRYMTLPELPTLVYTVFSKESAKVYLEDYQDALRQQNLSLTYEELVESESDGM</sequence>
<dbReference type="SUPFAM" id="SSF53850">
    <property type="entry name" value="Periplasmic binding protein-like II"/>
    <property type="match status" value="1"/>
</dbReference>
<name>A0A2N8ZMI2_9VIBR</name>
<organism evidence="2 3">
    <name type="scientific">Vibrio tapetis subsp. tapetis</name>
    <dbReference type="NCBI Taxonomy" id="1671868"/>
    <lineage>
        <taxon>Bacteria</taxon>
        <taxon>Pseudomonadati</taxon>
        <taxon>Pseudomonadota</taxon>
        <taxon>Gammaproteobacteria</taxon>
        <taxon>Vibrionales</taxon>
        <taxon>Vibrionaceae</taxon>
        <taxon>Vibrio</taxon>
    </lineage>
</organism>
<evidence type="ECO:0000313" key="3">
    <source>
        <dbReference type="Proteomes" id="UP000235828"/>
    </source>
</evidence>
<dbReference type="RefSeq" id="WP_102525211.1">
    <property type="nucleotide sequence ID" value="NZ_LT960612.1"/>
</dbReference>
<dbReference type="AlphaFoldDB" id="A0A2N8ZMI2"/>
<dbReference type="KEGG" id="vta:B1530"/>
<dbReference type="EMBL" id="LT960612">
    <property type="protein sequence ID" value="SON53141.1"/>
    <property type="molecule type" value="Genomic_DNA"/>
</dbReference>
<gene>
    <name evidence="2" type="ORF">VTAP4600_B1530</name>
</gene>
<dbReference type="Proteomes" id="UP000235828">
    <property type="component" value="Chromosome B"/>
</dbReference>
<dbReference type="OrthoDB" id="8591000at2"/>